<comment type="caution">
    <text evidence="3">The sequence shown here is derived from an EMBL/GenBank/DDBJ whole genome shotgun (WGS) entry which is preliminary data.</text>
</comment>
<dbReference type="GO" id="GO:0005946">
    <property type="term" value="C:alpha,alpha-trehalose-phosphate synthase complex (UDP-forming)"/>
    <property type="evidence" value="ECO:0007669"/>
    <property type="project" value="TreeGrafter"/>
</dbReference>
<evidence type="ECO:0000256" key="1">
    <source>
        <dbReference type="ARBA" id="ARBA00022676"/>
    </source>
</evidence>
<dbReference type="AlphaFoldDB" id="A0A098VZ50"/>
<protein>
    <submittedName>
        <fullName evidence="3">Uncharacterized protein</fullName>
    </submittedName>
</protein>
<dbReference type="FunFam" id="3.40.50.2000:FF:000010">
    <property type="entry name" value="Alpha,alpha-trehalose-phosphate synthase"/>
    <property type="match status" value="1"/>
</dbReference>
<dbReference type="Pfam" id="PF00982">
    <property type="entry name" value="Glyco_transf_20"/>
    <property type="match status" value="1"/>
</dbReference>
<proteinExistence type="predicted"/>
<dbReference type="OrthoDB" id="755951at2759"/>
<keyword evidence="2" id="KW-0808">Transferase</keyword>
<dbReference type="GO" id="GO:0005829">
    <property type="term" value="C:cytosol"/>
    <property type="evidence" value="ECO:0007669"/>
    <property type="project" value="TreeGrafter"/>
</dbReference>
<gene>
    <name evidence="3" type="ORF">DI09_118p60</name>
</gene>
<dbReference type="EMBL" id="JMKJ01000020">
    <property type="protein sequence ID" value="KGG53011.1"/>
    <property type="molecule type" value="Genomic_DNA"/>
</dbReference>
<dbReference type="Proteomes" id="UP000029725">
    <property type="component" value="Unassembled WGS sequence"/>
</dbReference>
<dbReference type="GeneID" id="25258105"/>
<dbReference type="GO" id="GO:0003825">
    <property type="term" value="F:alpha,alpha-trehalose-phosphate synthase (UDP-forming) activity"/>
    <property type="evidence" value="ECO:0007669"/>
    <property type="project" value="TreeGrafter"/>
</dbReference>
<keyword evidence="4" id="KW-1185">Reference proteome</keyword>
<reference evidence="3 4" key="1">
    <citation type="submission" date="2014-04" db="EMBL/GenBank/DDBJ databases">
        <title>A new species of microsporidia sheds light on the evolution of extreme parasitism.</title>
        <authorList>
            <person name="Haag K.L."/>
            <person name="James T.Y."/>
            <person name="Larsson R."/>
            <person name="Schaer T.M."/>
            <person name="Refardt D."/>
            <person name="Pombert J.-F."/>
            <person name="Ebert D."/>
        </authorList>
    </citation>
    <scope>NUCLEOTIDE SEQUENCE [LARGE SCALE GENOMIC DNA]</scope>
    <source>
        <strain evidence="3 4">UGP3</strain>
        <tissue evidence="3">Spores</tissue>
    </source>
</reference>
<dbReference type="PANTHER" id="PTHR10788">
    <property type="entry name" value="TREHALOSE-6-PHOSPHATE SYNTHASE"/>
    <property type="match status" value="1"/>
</dbReference>
<name>A0A098VZ50_9MICR</name>
<evidence type="ECO:0000313" key="4">
    <source>
        <dbReference type="Proteomes" id="UP000029725"/>
    </source>
</evidence>
<dbReference type="InterPro" id="IPR001830">
    <property type="entry name" value="Glyco_trans_20"/>
</dbReference>
<dbReference type="PANTHER" id="PTHR10788:SF106">
    <property type="entry name" value="BCDNA.GH08860"/>
    <property type="match status" value="1"/>
</dbReference>
<dbReference type="RefSeq" id="XP_013239447.1">
    <property type="nucleotide sequence ID" value="XM_013383993.1"/>
</dbReference>
<evidence type="ECO:0000313" key="3">
    <source>
        <dbReference type="EMBL" id="KGG53011.1"/>
    </source>
</evidence>
<organism evidence="3 4">
    <name type="scientific">Mitosporidium daphniae</name>
    <dbReference type="NCBI Taxonomy" id="1485682"/>
    <lineage>
        <taxon>Eukaryota</taxon>
        <taxon>Fungi</taxon>
        <taxon>Fungi incertae sedis</taxon>
        <taxon>Microsporidia</taxon>
        <taxon>Mitosporidium</taxon>
    </lineage>
</organism>
<dbReference type="CDD" id="cd03788">
    <property type="entry name" value="GT20_TPS"/>
    <property type="match status" value="1"/>
</dbReference>
<sequence>MDRLLVVSNRLPVTLSRENGAWTYKRSSGGLVAGLAGMKKMTSFIWIGWPGLSHIDLIFLGFEIPEEDRDQIGETLLSEYSAIPVFLPDEISNPFYNTFANSILWPLFHYLPVDMSFDESAWEAYVKANSLFADVILKECRDNDLVWIHDYQLMTLPRLLRMKLDLSGFKNVKIGFFHHIPFPSSEVFRVLPVGACILKGIIAADLIGFHTYEYGRHFLSSCNRLLSLATSPTMVRVSDGHIARVGIYPIGIDPDPFIDALDLPPIKSIMKKLKLKYGDQKIILGVDRLDYIKGIPHKLLGFEIFLRNYPQFRGKVAVPTREDVEEYRNLIAYTNALVGHINGKYGSIDYMPLQFINNSVPFQELAALYAIADVCLVTSIRDGMNLVSYEFVAAQPHSNPGVLILSEFAGAAQSFNGALIINPWDTIGLAKTIVTALEMPLEARETAHQSLFRWVTKYTSAYWGMGFISELSRCTQIEASGASSASSITIAPSFRAMGTQKDMQIAFVDSIKKQMSPQKIPKNQLELLLVDKGGKLLEHRPILAKETPRPHMIHLISSLASLPNFSTFIMSGGGRPFSFLLDWFGSTGAGLVDSEGEFYQHPHASPSISNHDDN</sequence>
<accession>A0A098VZ50</accession>
<keyword evidence="1" id="KW-0328">Glycosyltransferase</keyword>
<dbReference type="VEuPathDB" id="MicrosporidiaDB:DI09_118p60"/>
<dbReference type="SUPFAM" id="SSF53756">
    <property type="entry name" value="UDP-Glycosyltransferase/glycogen phosphorylase"/>
    <property type="match status" value="1"/>
</dbReference>
<evidence type="ECO:0000256" key="2">
    <source>
        <dbReference type="ARBA" id="ARBA00022679"/>
    </source>
</evidence>
<dbReference type="HOGENOM" id="CLU_002351_7_2_1"/>
<dbReference type="Gene3D" id="3.40.50.2000">
    <property type="entry name" value="Glycogen Phosphorylase B"/>
    <property type="match status" value="2"/>
</dbReference>
<dbReference type="GO" id="GO:0005992">
    <property type="term" value="P:trehalose biosynthetic process"/>
    <property type="evidence" value="ECO:0007669"/>
    <property type="project" value="InterPro"/>
</dbReference>
<dbReference type="GO" id="GO:0004805">
    <property type="term" value="F:trehalose-phosphatase activity"/>
    <property type="evidence" value="ECO:0007669"/>
    <property type="project" value="TreeGrafter"/>
</dbReference>